<dbReference type="InterPro" id="IPR001387">
    <property type="entry name" value="Cro/C1-type_HTH"/>
</dbReference>
<keyword evidence="3" id="KW-1185">Reference proteome</keyword>
<dbReference type="AlphaFoldDB" id="A0A1G7I4D8"/>
<protein>
    <submittedName>
        <fullName evidence="2">Helix-turn-helix domain-containing protein</fullName>
    </submittedName>
</protein>
<name>A0A1G7I4D8_9SPHI</name>
<dbReference type="SUPFAM" id="SSF47413">
    <property type="entry name" value="lambda repressor-like DNA-binding domains"/>
    <property type="match status" value="1"/>
</dbReference>
<dbReference type="Gene3D" id="1.10.260.40">
    <property type="entry name" value="lambda repressor-like DNA-binding domains"/>
    <property type="match status" value="1"/>
</dbReference>
<dbReference type="GO" id="GO:0003677">
    <property type="term" value="F:DNA binding"/>
    <property type="evidence" value="ECO:0007669"/>
    <property type="project" value="InterPro"/>
</dbReference>
<evidence type="ECO:0000313" key="2">
    <source>
        <dbReference type="EMBL" id="SDF07326.1"/>
    </source>
</evidence>
<accession>A0A1G7I4D8</accession>
<evidence type="ECO:0000259" key="1">
    <source>
        <dbReference type="PROSITE" id="PS50943"/>
    </source>
</evidence>
<dbReference type="Proteomes" id="UP000199072">
    <property type="component" value="Unassembled WGS sequence"/>
</dbReference>
<dbReference type="Pfam" id="PF01381">
    <property type="entry name" value="HTH_3"/>
    <property type="match status" value="1"/>
</dbReference>
<proteinExistence type="predicted"/>
<dbReference type="STRING" id="1391627.SAMN05216464_112140"/>
<dbReference type="SMART" id="SM00530">
    <property type="entry name" value="HTH_XRE"/>
    <property type="match status" value="1"/>
</dbReference>
<dbReference type="OrthoDB" id="798409at2"/>
<reference evidence="2 3" key="1">
    <citation type="submission" date="2016-10" db="EMBL/GenBank/DDBJ databases">
        <authorList>
            <person name="de Groot N.N."/>
        </authorList>
    </citation>
    <scope>NUCLEOTIDE SEQUENCE [LARGE SCALE GENOMIC DNA]</scope>
    <source>
        <strain evidence="2 3">47C3B</strain>
    </source>
</reference>
<dbReference type="CDD" id="cd00093">
    <property type="entry name" value="HTH_XRE"/>
    <property type="match status" value="1"/>
</dbReference>
<organism evidence="2 3">
    <name type="scientific">Mucilaginibacter pineti</name>
    <dbReference type="NCBI Taxonomy" id="1391627"/>
    <lineage>
        <taxon>Bacteria</taxon>
        <taxon>Pseudomonadati</taxon>
        <taxon>Bacteroidota</taxon>
        <taxon>Sphingobacteriia</taxon>
        <taxon>Sphingobacteriales</taxon>
        <taxon>Sphingobacteriaceae</taxon>
        <taxon>Mucilaginibacter</taxon>
    </lineage>
</organism>
<sequence length="80" mass="9186">MHQNLQNYKVENVAVNIRHAREALFYTQEYLAAKLKISQNSYSKIELGYVKLSLDRFLKICQILDLEPSNLLKGETADAA</sequence>
<dbReference type="RefSeq" id="WP_091152953.1">
    <property type="nucleotide sequence ID" value="NZ_FNAI01000012.1"/>
</dbReference>
<dbReference type="EMBL" id="FNAI01000012">
    <property type="protein sequence ID" value="SDF07326.1"/>
    <property type="molecule type" value="Genomic_DNA"/>
</dbReference>
<feature type="domain" description="HTH cro/C1-type" evidence="1">
    <location>
        <begin position="17"/>
        <end position="71"/>
    </location>
</feature>
<evidence type="ECO:0000313" key="3">
    <source>
        <dbReference type="Proteomes" id="UP000199072"/>
    </source>
</evidence>
<dbReference type="PROSITE" id="PS50943">
    <property type="entry name" value="HTH_CROC1"/>
    <property type="match status" value="1"/>
</dbReference>
<dbReference type="InterPro" id="IPR010982">
    <property type="entry name" value="Lambda_DNA-bd_dom_sf"/>
</dbReference>
<gene>
    <name evidence="2" type="ORF">SAMN05216464_112140</name>
</gene>